<keyword evidence="2" id="KW-0808">Transferase</keyword>
<dbReference type="PANTHER" id="PTHR21015">
    <property type="entry name" value="UDP-N-ACETYLGLUCOSAMINE--N-ACETYLMURAMYL-(PENTAPEPTIDE) PYROPHOSPHORYL-UNDECAPRENOL N-ACETYLGLUCOSAMINE TRANSFERASE 1"/>
    <property type="match status" value="1"/>
</dbReference>
<accession>A0AA92C2B3</accession>
<evidence type="ECO:0000313" key="3">
    <source>
        <dbReference type="Proteomes" id="UP000244335"/>
    </source>
</evidence>
<dbReference type="Proteomes" id="UP000244335">
    <property type="component" value="Unassembled WGS sequence"/>
</dbReference>
<feature type="domain" description="Glycosyl transferase family 28 C-terminal" evidence="1">
    <location>
        <begin position="235"/>
        <end position="362"/>
    </location>
</feature>
<comment type="caution">
    <text evidence="2">The sequence shown here is derived from an EMBL/GenBank/DDBJ whole genome shotgun (WGS) entry which is preliminary data.</text>
</comment>
<gene>
    <name evidence="2" type="ORF">DC430_15160</name>
</gene>
<dbReference type="EMBL" id="QDFR01000004">
    <property type="protein sequence ID" value="PVE53254.1"/>
    <property type="molecule type" value="Genomic_DNA"/>
</dbReference>
<dbReference type="SUPFAM" id="SSF53756">
    <property type="entry name" value="UDP-Glycosyltransferase/glycogen phosphorylase"/>
    <property type="match status" value="1"/>
</dbReference>
<dbReference type="Pfam" id="PF04101">
    <property type="entry name" value="Glyco_tran_28_C"/>
    <property type="match status" value="1"/>
</dbReference>
<evidence type="ECO:0000313" key="2">
    <source>
        <dbReference type="EMBL" id="PVE53254.1"/>
    </source>
</evidence>
<reference evidence="2 3" key="1">
    <citation type="submission" date="2018-04" db="EMBL/GenBank/DDBJ databases">
        <authorList>
            <person name="Hagen T."/>
        </authorList>
    </citation>
    <scope>NUCLEOTIDE SEQUENCE [LARGE SCALE GENOMIC DNA]</scope>
    <source>
        <strain evidence="2 3">TPD7009</strain>
    </source>
</reference>
<sequence>MGEDPVTTATDATQAPRVFFYVQHLLGIGHIARASRVAHALVADGFDVTMVTGGTPVPGFPGEGIRHVELPPVAVADGNFAGLVDANGTPVDDAFKDNRTSMLLGAYHGAMPDIVIIEAFPFGRRQVRFELLPLLAAIEKSIKRPLVMTSLRDILQERAKPGRDEETIDLVKKHFDTVLVHGDPNFVRLEETFPLAEQISQRIVYTGLVAPAKPQPPQERFDVVVSAGGGAVGGALLKAALAAAPHIPELKSWCLITGPNMPQADFDAISAQAGETISVFRFRKDFASLLSGAKLSISQAGYNTVCDILQAKCRSLLIPFAVGGETEQGARASRLEKLGLAQVLEENAISPQTMAEAIRAALALPEPGEISLDLDGANGTARVLRRLYAEHQMDDA</sequence>
<organism evidence="2 3">
    <name type="scientific">Rhizobium rhizogenes</name>
    <name type="common">Agrobacterium rhizogenes</name>
    <dbReference type="NCBI Taxonomy" id="359"/>
    <lineage>
        <taxon>Bacteria</taxon>
        <taxon>Pseudomonadati</taxon>
        <taxon>Pseudomonadota</taxon>
        <taxon>Alphaproteobacteria</taxon>
        <taxon>Hyphomicrobiales</taxon>
        <taxon>Rhizobiaceae</taxon>
        <taxon>Rhizobium/Agrobacterium group</taxon>
        <taxon>Rhizobium</taxon>
    </lineage>
</organism>
<dbReference type="InterPro" id="IPR007235">
    <property type="entry name" value="Glyco_trans_28_C"/>
</dbReference>
<evidence type="ECO:0000259" key="1">
    <source>
        <dbReference type="Pfam" id="PF04101"/>
    </source>
</evidence>
<proteinExistence type="predicted"/>
<dbReference type="PANTHER" id="PTHR21015:SF28">
    <property type="entry name" value="SLL1722 PROTEIN"/>
    <property type="match status" value="1"/>
</dbReference>
<dbReference type="AlphaFoldDB" id="A0AA92C2B3"/>
<dbReference type="Gene3D" id="3.40.50.2000">
    <property type="entry name" value="Glycogen Phosphorylase B"/>
    <property type="match status" value="1"/>
</dbReference>
<dbReference type="GO" id="GO:0016758">
    <property type="term" value="F:hexosyltransferase activity"/>
    <property type="evidence" value="ECO:0007669"/>
    <property type="project" value="InterPro"/>
</dbReference>
<name>A0AA92C2B3_RHIRH</name>
<protein>
    <submittedName>
        <fullName evidence="2">Glycosyl transferase</fullName>
    </submittedName>
</protein>